<dbReference type="Gene3D" id="2.40.50.40">
    <property type="match status" value="1"/>
</dbReference>
<dbReference type="FunFam" id="3.30.420.10:FF:000032">
    <property type="entry name" value="Retrovirus-related Pol polyprotein from transposon 297-like Protein"/>
    <property type="match status" value="1"/>
</dbReference>
<dbReference type="GO" id="GO:0006508">
    <property type="term" value="P:proteolysis"/>
    <property type="evidence" value="ECO:0007669"/>
    <property type="project" value="UniProtKB-KW"/>
</dbReference>
<dbReference type="GO" id="GO:0006310">
    <property type="term" value="P:DNA recombination"/>
    <property type="evidence" value="ECO:0007669"/>
    <property type="project" value="UniProtKB-KW"/>
</dbReference>
<keyword evidence="10" id="KW-0460">Magnesium</keyword>
<protein>
    <submittedName>
        <fullName evidence="22">Related to retrotransposon nucleocapsid protein</fullName>
    </submittedName>
</protein>
<dbReference type="SMART" id="SM00298">
    <property type="entry name" value="CHROMO"/>
    <property type="match status" value="1"/>
</dbReference>
<keyword evidence="23" id="KW-1185">Reference proteome</keyword>
<evidence type="ECO:0000256" key="8">
    <source>
        <dbReference type="ARBA" id="ARBA00022759"/>
    </source>
</evidence>
<keyword evidence="14" id="KW-0239">DNA-directed DNA polymerase</keyword>
<keyword evidence="2" id="KW-0645">Protease</keyword>
<feature type="region of interest" description="Disordered" evidence="18">
    <location>
        <begin position="123"/>
        <end position="145"/>
    </location>
</feature>
<dbReference type="InterPro" id="IPR000953">
    <property type="entry name" value="Chromo/chromo_shadow_dom"/>
</dbReference>
<comment type="caution">
    <text evidence="22">The sequence shown here is derived from an EMBL/GenBank/DDBJ whole genome shotgun (WGS) entry which is preliminary data.</text>
</comment>
<evidence type="ECO:0000256" key="18">
    <source>
        <dbReference type="SAM" id="MobiDB-lite"/>
    </source>
</evidence>
<feature type="compositionally biased region" description="Acidic residues" evidence="18">
    <location>
        <begin position="439"/>
        <end position="472"/>
    </location>
</feature>
<evidence type="ECO:0000256" key="3">
    <source>
        <dbReference type="ARBA" id="ARBA00022679"/>
    </source>
</evidence>
<evidence type="ECO:0000313" key="22">
    <source>
        <dbReference type="EMBL" id="SNX83894.1"/>
    </source>
</evidence>
<dbReference type="GO" id="GO:0005634">
    <property type="term" value="C:nucleus"/>
    <property type="evidence" value="ECO:0007669"/>
    <property type="project" value="UniProtKB-ARBA"/>
</dbReference>
<dbReference type="SUPFAM" id="SSF54160">
    <property type="entry name" value="Chromo domain-like"/>
    <property type="match status" value="1"/>
</dbReference>
<dbReference type="PROSITE" id="PS50013">
    <property type="entry name" value="CHROMO_2"/>
    <property type="match status" value="1"/>
</dbReference>
<dbReference type="PANTHER" id="PTHR37984">
    <property type="entry name" value="PROTEIN CBG26694"/>
    <property type="match status" value="1"/>
</dbReference>
<dbReference type="Pfam" id="PF13975">
    <property type="entry name" value="gag-asp_proteas"/>
    <property type="match status" value="1"/>
</dbReference>
<dbReference type="InterPro" id="IPR041588">
    <property type="entry name" value="Integrase_H2C2"/>
</dbReference>
<keyword evidence="7" id="KW-0064">Aspartyl protease</keyword>
<dbReference type="Gene3D" id="2.40.70.10">
    <property type="entry name" value="Acid Proteases"/>
    <property type="match status" value="1"/>
</dbReference>
<dbReference type="GO" id="GO:0003677">
    <property type="term" value="F:DNA binding"/>
    <property type="evidence" value="ECO:0007669"/>
    <property type="project" value="UniProtKB-KW"/>
</dbReference>
<dbReference type="Proteomes" id="UP001294444">
    <property type="component" value="Unassembled WGS sequence"/>
</dbReference>
<evidence type="ECO:0000256" key="7">
    <source>
        <dbReference type="ARBA" id="ARBA00022750"/>
    </source>
</evidence>
<dbReference type="Gene3D" id="4.10.60.10">
    <property type="entry name" value="Zinc finger, CCHC-type"/>
    <property type="match status" value="1"/>
</dbReference>
<dbReference type="GO" id="GO:0003964">
    <property type="term" value="F:RNA-directed DNA polymerase activity"/>
    <property type="evidence" value="ECO:0007669"/>
    <property type="project" value="UniProtKB-KW"/>
</dbReference>
<evidence type="ECO:0000256" key="2">
    <source>
        <dbReference type="ARBA" id="ARBA00022670"/>
    </source>
</evidence>
<keyword evidence="13" id="KW-0695">RNA-directed DNA polymerase</keyword>
<evidence type="ECO:0000259" key="20">
    <source>
        <dbReference type="PROSITE" id="PS50158"/>
    </source>
</evidence>
<dbReference type="SUPFAM" id="SSF53098">
    <property type="entry name" value="Ribonuclease H-like"/>
    <property type="match status" value="1"/>
</dbReference>
<dbReference type="EMBL" id="OAPG01000005">
    <property type="protein sequence ID" value="SNX83894.1"/>
    <property type="molecule type" value="Genomic_DNA"/>
</dbReference>
<dbReference type="InterPro" id="IPR000477">
    <property type="entry name" value="RT_dom"/>
</dbReference>
<dbReference type="Pfam" id="PF00385">
    <property type="entry name" value="Chromo"/>
    <property type="match status" value="1"/>
</dbReference>
<keyword evidence="12" id="KW-0229">DNA integration</keyword>
<evidence type="ECO:0000256" key="6">
    <source>
        <dbReference type="ARBA" id="ARBA00022723"/>
    </source>
</evidence>
<dbReference type="InterPro" id="IPR021109">
    <property type="entry name" value="Peptidase_aspartic_dom_sf"/>
</dbReference>
<feature type="domain" description="Chromo" evidence="19">
    <location>
        <begin position="1275"/>
        <end position="1329"/>
    </location>
</feature>
<dbReference type="GO" id="GO:0006338">
    <property type="term" value="P:chromatin remodeling"/>
    <property type="evidence" value="ECO:0007669"/>
    <property type="project" value="UniProtKB-ARBA"/>
</dbReference>
<organism evidence="22 23">
    <name type="scientific">Melanopsichium pennsylvanicum</name>
    <dbReference type="NCBI Taxonomy" id="63383"/>
    <lineage>
        <taxon>Eukaryota</taxon>
        <taxon>Fungi</taxon>
        <taxon>Dikarya</taxon>
        <taxon>Basidiomycota</taxon>
        <taxon>Ustilaginomycotina</taxon>
        <taxon>Ustilaginomycetes</taxon>
        <taxon>Ustilaginales</taxon>
        <taxon>Ustilaginaceae</taxon>
        <taxon>Melanopsichium</taxon>
    </lineage>
</organism>
<evidence type="ECO:0000256" key="15">
    <source>
        <dbReference type="ARBA" id="ARBA00023125"/>
    </source>
</evidence>
<dbReference type="Gene3D" id="1.10.340.70">
    <property type="match status" value="1"/>
</dbReference>
<keyword evidence="15" id="KW-0238">DNA-binding</keyword>
<evidence type="ECO:0000313" key="23">
    <source>
        <dbReference type="Proteomes" id="UP001294444"/>
    </source>
</evidence>
<feature type="region of interest" description="Disordered" evidence="18">
    <location>
        <begin position="71"/>
        <end position="93"/>
    </location>
</feature>
<dbReference type="GO" id="GO:0004519">
    <property type="term" value="F:endonuclease activity"/>
    <property type="evidence" value="ECO:0007669"/>
    <property type="project" value="UniProtKB-KW"/>
</dbReference>
<evidence type="ECO:0000256" key="11">
    <source>
        <dbReference type="ARBA" id="ARBA00022884"/>
    </source>
</evidence>
<dbReference type="GO" id="GO:0003887">
    <property type="term" value="F:DNA-directed DNA polymerase activity"/>
    <property type="evidence" value="ECO:0007669"/>
    <property type="project" value="UniProtKB-KW"/>
</dbReference>
<evidence type="ECO:0000256" key="17">
    <source>
        <dbReference type="PROSITE-ProRule" id="PRU00047"/>
    </source>
</evidence>
<dbReference type="SUPFAM" id="SSF56672">
    <property type="entry name" value="DNA/RNA polymerases"/>
    <property type="match status" value="1"/>
</dbReference>
<dbReference type="InterPro" id="IPR001584">
    <property type="entry name" value="Integrase_cat-core"/>
</dbReference>
<dbReference type="CDD" id="cd00024">
    <property type="entry name" value="CD_CSD"/>
    <property type="match status" value="1"/>
</dbReference>
<keyword evidence="3" id="KW-0808">Transferase</keyword>
<keyword evidence="16" id="KW-0233">DNA recombination</keyword>
<accession>A0AAJ5C4V8</accession>
<evidence type="ECO:0000256" key="1">
    <source>
        <dbReference type="ARBA" id="ARBA00022664"/>
    </source>
</evidence>
<dbReference type="InterPro" id="IPR036875">
    <property type="entry name" value="Znf_CCHC_sf"/>
</dbReference>
<dbReference type="PANTHER" id="PTHR37984:SF5">
    <property type="entry name" value="PROTEIN NYNRIN-LIKE"/>
    <property type="match status" value="1"/>
</dbReference>
<dbReference type="CDD" id="cd01647">
    <property type="entry name" value="RT_LTR"/>
    <property type="match status" value="1"/>
</dbReference>
<dbReference type="InterPro" id="IPR016197">
    <property type="entry name" value="Chromo-like_dom_sf"/>
</dbReference>
<keyword evidence="6" id="KW-0479">Metal-binding</keyword>
<dbReference type="PROSITE" id="PS50158">
    <property type="entry name" value="ZF_CCHC"/>
    <property type="match status" value="1"/>
</dbReference>
<dbReference type="SMART" id="SM00343">
    <property type="entry name" value="ZnF_C2HC"/>
    <property type="match status" value="1"/>
</dbReference>
<dbReference type="GO" id="GO:0003723">
    <property type="term" value="F:RNA binding"/>
    <property type="evidence" value="ECO:0007669"/>
    <property type="project" value="UniProtKB-KW"/>
</dbReference>
<keyword evidence="17" id="KW-0862">Zinc</keyword>
<keyword evidence="9" id="KW-0378">Hydrolase</keyword>
<feature type="region of interest" description="Disordered" evidence="18">
    <location>
        <begin position="321"/>
        <end position="340"/>
    </location>
</feature>
<dbReference type="InterPro" id="IPR023780">
    <property type="entry name" value="Chromo_domain"/>
</dbReference>
<dbReference type="CDD" id="cd00303">
    <property type="entry name" value="retropepsin_like"/>
    <property type="match status" value="1"/>
</dbReference>
<dbReference type="Gene3D" id="3.30.420.10">
    <property type="entry name" value="Ribonuclease H-like superfamily/Ribonuclease H"/>
    <property type="match status" value="1"/>
</dbReference>
<evidence type="ECO:0000259" key="21">
    <source>
        <dbReference type="PROSITE" id="PS50994"/>
    </source>
</evidence>
<dbReference type="InterPro" id="IPR050951">
    <property type="entry name" value="Retrovirus_Pol_polyprotein"/>
</dbReference>
<dbReference type="Pfam" id="PF24626">
    <property type="entry name" value="SH3_Tf2-1"/>
    <property type="match status" value="1"/>
</dbReference>
<dbReference type="Pfam" id="PF03732">
    <property type="entry name" value="Retrotrans_gag"/>
    <property type="match status" value="1"/>
</dbReference>
<feature type="region of interest" description="Disordered" evidence="18">
    <location>
        <begin position="439"/>
        <end position="493"/>
    </location>
</feature>
<dbReference type="GO" id="GO:0004190">
    <property type="term" value="F:aspartic-type endopeptidase activity"/>
    <property type="evidence" value="ECO:0007669"/>
    <property type="project" value="UniProtKB-KW"/>
</dbReference>
<evidence type="ECO:0000256" key="4">
    <source>
        <dbReference type="ARBA" id="ARBA00022695"/>
    </source>
</evidence>
<dbReference type="InterPro" id="IPR043502">
    <property type="entry name" value="DNA/RNA_pol_sf"/>
</dbReference>
<dbReference type="Gene3D" id="3.10.10.10">
    <property type="entry name" value="HIV Type 1 Reverse Transcriptase, subunit A, domain 1"/>
    <property type="match status" value="1"/>
</dbReference>
<dbReference type="SUPFAM" id="SSF50630">
    <property type="entry name" value="Acid proteases"/>
    <property type="match status" value="1"/>
</dbReference>
<evidence type="ECO:0000256" key="5">
    <source>
        <dbReference type="ARBA" id="ARBA00022722"/>
    </source>
</evidence>
<dbReference type="SUPFAM" id="SSF57756">
    <property type="entry name" value="Retrovirus zinc finger-like domains"/>
    <property type="match status" value="1"/>
</dbReference>
<dbReference type="InterPro" id="IPR005162">
    <property type="entry name" value="Retrotrans_gag_dom"/>
</dbReference>
<dbReference type="Pfam" id="PF17921">
    <property type="entry name" value="Integrase_H2C2"/>
    <property type="match status" value="1"/>
</dbReference>
<dbReference type="InterPro" id="IPR001878">
    <property type="entry name" value="Znf_CCHC"/>
</dbReference>
<keyword evidence="17" id="KW-0863">Zinc-finger</keyword>
<dbReference type="InterPro" id="IPR056924">
    <property type="entry name" value="SH3_Tf2-1"/>
</dbReference>
<evidence type="ECO:0000259" key="19">
    <source>
        <dbReference type="PROSITE" id="PS50013"/>
    </source>
</evidence>
<dbReference type="GO" id="GO:0015074">
    <property type="term" value="P:DNA integration"/>
    <property type="evidence" value="ECO:0007669"/>
    <property type="project" value="UniProtKB-KW"/>
</dbReference>
<sequence>MTDESRPRTPEQTGRPLFQTLYDTTGQLLTKMKDFKNHIEEVEARQKRTDQSIDRLQSLVERVLVRLEVSYRPEPETPTPTARNRPDDDKGNRARLYELYSTPTGARRQVAPTELPPALGLATEAVVSRPPGESAPQSKDDEEAKWPTELKTPFPKMDLKDMDMFLIEAEWWFRMKGIRDHGKMVAYTSQFLEGSAREWWKSKLRADRQQQGILFNDWNMFTQRLKEQYGQQDLRLEAITELQKLRMQDNCPGTATRYLERFRDLEGRANIGDQELAKYYFRSGLSRSLQEKFERSPPPSLWEWYAEVEAIDRQRVVNQQAQRWHSIPPTESSRPAYMPSGPPMAVNRPVGGLQATPKPAQQAPRASYTPQGIPIANWAPPPHLAPRTPARAGPTTVGSDTCYICKKPGHWSNNCPQKTTHAVVRPSGPRVGANVVIADEEGREDIQQEPEEANYEGEPQLDLEAAVYDDEGTSNPEGDPDDRQGNETTSGSSVLELKGTVEGHGARILADTGAGLSILSQAFVLDHKITTKPTKTRSIHGVTGHKMYIDHTAVVQVSIDHYSLGQVEVAVAEAADYDLIIGYDQLRKLRPSINWEEVQRISTKTRQNRVPVLDFKLHGHKFVSAKQLLRAAVEDGPIGFMLLDVPATSLPAFGFVPTGADKGVDMEVEKDKPPEQVPEPYQDLAEVFNEVEADKLPHRTEHDLKIELESGAKPPQGPLYLKGPKEMEELRKAPLPLIEEQLFLLCNAKVYTKLDLKAAYNLVRIADGDEWKTAFGTQLGLYEYLVMPFGLANAPSHFQSLINSIYRDIIGVFVVVYLDDFLIFSNNEEEHIDHVREVLERLRANRLFAKLSKCTFHTDQVEFLGYIIKPGGIEMDPKKVQTIQEWPMPASIHDIQRFLGFANFYRRSPSAACHDGINAGHVGRDATLDLARRHYWWPGMAAWVADYVASCPVCARYKMPRHKPYGLLQPLSTPERPWGSISLDFIEGLPSSSGFDSILVVVDRLSKLAVVMPTHKTATSKDTVELLQAHVFKRFGVPEHIVLDRGRQFISAIWKDFAQQHNIKHSLSTAYHPQTDGQTERVNQVVEQYLRIYCNYEQDNWASLLPMAEFVYNNTVHSSIGVSPFFACYGWNPKMHPELPEQVGILDPKRQEFAKTNKELVRYLQEQARQAQSRAVKQYNRKRKDIEFKVGDRVYVSTKNWATRRPTAKLNTRFAGPFPVIERIGRRAYRIQLPSSVRVHNVFHVSMLERTKDSKLEGRSTIQPYPTLHDEDLEFEVEAIVDIRRRQGQVEYLVQWKGYPEEAASWEPAEAVNAPQLIQEYERLEGGTA</sequence>
<feature type="compositionally biased region" description="Basic and acidic residues" evidence="18">
    <location>
        <begin position="84"/>
        <end position="93"/>
    </location>
</feature>
<dbReference type="InterPro" id="IPR043128">
    <property type="entry name" value="Rev_trsase/Diguanyl_cyclase"/>
</dbReference>
<evidence type="ECO:0000256" key="10">
    <source>
        <dbReference type="ARBA" id="ARBA00022842"/>
    </source>
</evidence>
<feature type="domain" description="CCHC-type" evidence="20">
    <location>
        <begin position="402"/>
        <end position="417"/>
    </location>
</feature>
<name>A0AAJ5C4V8_9BASI</name>
<keyword evidence="11" id="KW-0694">RNA-binding</keyword>
<evidence type="ECO:0000256" key="16">
    <source>
        <dbReference type="ARBA" id="ARBA00023172"/>
    </source>
</evidence>
<keyword evidence="5" id="KW-0540">Nuclease</keyword>
<evidence type="ECO:0000256" key="9">
    <source>
        <dbReference type="ARBA" id="ARBA00022801"/>
    </source>
</evidence>
<dbReference type="InterPro" id="IPR012337">
    <property type="entry name" value="RNaseH-like_sf"/>
</dbReference>
<keyword evidence="1" id="KW-0507">mRNA processing</keyword>
<reference evidence="22" key="1">
    <citation type="submission" date="2023-10" db="EMBL/GenBank/DDBJ databases">
        <authorList>
            <person name="Guldener U."/>
        </authorList>
    </citation>
    <scope>NUCLEOTIDE SEQUENCE</scope>
    <source>
        <strain evidence="22">Mp4</strain>
    </source>
</reference>
<dbReference type="InterPro" id="IPR036397">
    <property type="entry name" value="RNaseH_sf"/>
</dbReference>
<dbReference type="Pfam" id="PF00665">
    <property type="entry name" value="rve"/>
    <property type="match status" value="1"/>
</dbReference>
<evidence type="ECO:0000256" key="13">
    <source>
        <dbReference type="ARBA" id="ARBA00022918"/>
    </source>
</evidence>
<proteinExistence type="predicted"/>
<keyword evidence="8" id="KW-0255">Endonuclease</keyword>
<dbReference type="GO" id="GO:0006397">
    <property type="term" value="P:mRNA processing"/>
    <property type="evidence" value="ECO:0007669"/>
    <property type="project" value="UniProtKB-KW"/>
</dbReference>
<keyword evidence="4" id="KW-0548">Nucleotidyltransferase</keyword>
<gene>
    <name evidence="22" type="ORF">MEPE_02602</name>
</gene>
<evidence type="ECO:0000256" key="12">
    <source>
        <dbReference type="ARBA" id="ARBA00022908"/>
    </source>
</evidence>
<evidence type="ECO:0000256" key="14">
    <source>
        <dbReference type="ARBA" id="ARBA00022932"/>
    </source>
</evidence>
<dbReference type="Pfam" id="PF00098">
    <property type="entry name" value="zf-CCHC"/>
    <property type="match status" value="1"/>
</dbReference>
<feature type="domain" description="Integrase catalytic" evidence="21">
    <location>
        <begin position="973"/>
        <end position="1132"/>
    </location>
</feature>
<dbReference type="GO" id="GO:0008270">
    <property type="term" value="F:zinc ion binding"/>
    <property type="evidence" value="ECO:0007669"/>
    <property type="project" value="UniProtKB-KW"/>
</dbReference>
<dbReference type="Pfam" id="PF00078">
    <property type="entry name" value="RVT_1"/>
    <property type="match status" value="1"/>
</dbReference>
<dbReference type="PROSITE" id="PS50994">
    <property type="entry name" value="INTEGRASE"/>
    <property type="match status" value="1"/>
</dbReference>
<dbReference type="Gene3D" id="3.30.70.270">
    <property type="match status" value="2"/>
</dbReference>
<feature type="compositionally biased region" description="Polar residues" evidence="18">
    <location>
        <begin position="321"/>
        <end position="333"/>
    </location>
</feature>